<gene>
    <name evidence="1" type="ORF">BC353_09575</name>
</gene>
<dbReference type="AlphaFoldDB" id="A0A395U277"/>
<comment type="caution">
    <text evidence="1">The sequence shown here is derived from an EMBL/GenBank/DDBJ whole genome shotgun (WGS) entry which is preliminary data.</text>
</comment>
<accession>A0A395U277</accession>
<evidence type="ECO:0000313" key="1">
    <source>
        <dbReference type="EMBL" id="RGP89802.1"/>
    </source>
</evidence>
<dbReference type="Proteomes" id="UP000266701">
    <property type="component" value="Unassembled WGS sequence"/>
</dbReference>
<sequence length="114" mass="12520">MSLSALTASDLKYSNFASGEYKGFSVTATTKRNGYSFSISLMLESDSDACHTIALDERASTLAELKAEAKAIINSYPYTAKQILELHLVADQNNLNTRKIHIKQGDTITEKTLN</sequence>
<reference evidence="1 2" key="1">
    <citation type="journal article" date="2017" name="Emerg. Infect. Dis.">
        <title>Carbapenemase VCC-1-Producing Vibrio cholerae in Coastal Waters of Germany.</title>
        <authorList>
            <person name="Hammerl J.A."/>
            <person name="Jackel C."/>
            <person name="Bortolaia V."/>
            <person name="Schwartz K."/>
            <person name="Bier N."/>
            <person name="Hendriksen R.S."/>
            <person name="Guerra B."/>
            <person name="Strauch E."/>
        </authorList>
    </citation>
    <scope>NUCLEOTIDE SEQUENCE [LARGE SCALE GENOMIC DNA]</scope>
    <source>
        <strain evidence="1 2">VN-2825</strain>
    </source>
</reference>
<organism evidence="1 2">
    <name type="scientific">Vibrio cholerae</name>
    <dbReference type="NCBI Taxonomy" id="666"/>
    <lineage>
        <taxon>Bacteria</taxon>
        <taxon>Pseudomonadati</taxon>
        <taxon>Pseudomonadota</taxon>
        <taxon>Gammaproteobacteria</taxon>
        <taxon>Vibrionales</taxon>
        <taxon>Vibrionaceae</taxon>
        <taxon>Vibrio</taxon>
    </lineage>
</organism>
<proteinExistence type="predicted"/>
<dbReference type="RefSeq" id="WP_114729253.1">
    <property type="nucleotide sequence ID" value="NZ_CP053818.1"/>
</dbReference>
<evidence type="ECO:0000313" key="2">
    <source>
        <dbReference type="Proteomes" id="UP000266701"/>
    </source>
</evidence>
<protein>
    <submittedName>
        <fullName evidence="1">Uncharacterized protein</fullName>
    </submittedName>
</protein>
<dbReference type="EMBL" id="MCBA01000067">
    <property type="protein sequence ID" value="RGP89802.1"/>
    <property type="molecule type" value="Genomic_DNA"/>
</dbReference>
<name>A0A395U277_VIBCL</name>